<dbReference type="SUPFAM" id="SSF53955">
    <property type="entry name" value="Lysozyme-like"/>
    <property type="match status" value="1"/>
</dbReference>
<keyword evidence="2" id="KW-0378">Hydrolase</keyword>
<dbReference type="AlphaFoldDB" id="M7TX71"/>
<dbReference type="OrthoDB" id="1193027at2759"/>
<dbReference type="InterPro" id="IPR023346">
    <property type="entry name" value="Lysozyme-like_dom_sf"/>
</dbReference>
<sequence length="215" mass="23689">MSSLKSILLAIAAAAPLAFTSPVPEAAAKNETMSIAAAPQWYSGPWYNFPSMNTWRSFDDLYNIHSQYMAMTGSTWADIEKIRVSCQNIGGQYGIDPRVILTMIMQESHGYVGVRTTYSWEGIPTAGLLQCWNCVGYPGQVNLSQEQIDNMVRGGVDHYKGNLRNWGDAMTESAIYPALREYNSGNVNANDLSDGRGATPNYVSDIAQRLQGWAD</sequence>
<dbReference type="eggNOG" id="ENOG502S6CI">
    <property type="taxonomic scope" value="Eukaryota"/>
</dbReference>
<name>M7TX71_EUTLA</name>
<dbReference type="EMBL" id="KB705670">
    <property type="protein sequence ID" value="EMR71265.1"/>
    <property type="molecule type" value="Genomic_DNA"/>
</dbReference>
<accession>M7TX71</accession>
<feature type="chain" id="PRO_5004086088" evidence="1">
    <location>
        <begin position="21"/>
        <end position="215"/>
    </location>
</feature>
<gene>
    <name evidence="2" type="ORF">UCREL1_1694</name>
</gene>
<dbReference type="KEGG" id="ela:UCREL1_1694"/>
<dbReference type="Gene3D" id="1.10.530.10">
    <property type="match status" value="1"/>
</dbReference>
<dbReference type="GO" id="GO:0016787">
    <property type="term" value="F:hydrolase activity"/>
    <property type="evidence" value="ECO:0007669"/>
    <property type="project" value="UniProtKB-KW"/>
</dbReference>
<proteinExistence type="predicted"/>
<reference evidence="3" key="1">
    <citation type="journal article" date="2013" name="Genome Announc.">
        <title>Draft genome sequence of the grapevine dieback fungus Eutypa lata UCR-EL1.</title>
        <authorList>
            <person name="Blanco-Ulate B."/>
            <person name="Rolshausen P.E."/>
            <person name="Cantu D."/>
        </authorList>
    </citation>
    <scope>NUCLEOTIDE SEQUENCE [LARGE SCALE GENOMIC DNA]</scope>
    <source>
        <strain evidence="3">UCR-EL1</strain>
    </source>
</reference>
<keyword evidence="1" id="KW-0732">Signal</keyword>
<protein>
    <submittedName>
        <fullName evidence="2">Putative glycoside hydrolase protein</fullName>
    </submittedName>
</protein>
<evidence type="ECO:0000313" key="2">
    <source>
        <dbReference type="EMBL" id="EMR71265.1"/>
    </source>
</evidence>
<evidence type="ECO:0000256" key="1">
    <source>
        <dbReference type="SAM" id="SignalP"/>
    </source>
</evidence>
<dbReference type="Proteomes" id="UP000012174">
    <property type="component" value="Unassembled WGS sequence"/>
</dbReference>
<evidence type="ECO:0000313" key="3">
    <source>
        <dbReference type="Proteomes" id="UP000012174"/>
    </source>
</evidence>
<dbReference type="HOGENOM" id="CLU_058267_3_0_1"/>
<keyword evidence="3" id="KW-1185">Reference proteome</keyword>
<feature type="signal peptide" evidence="1">
    <location>
        <begin position="1"/>
        <end position="20"/>
    </location>
</feature>
<organism evidence="2 3">
    <name type="scientific">Eutypa lata (strain UCR-EL1)</name>
    <name type="common">Grapevine dieback disease fungus</name>
    <name type="synonym">Eutypa armeniacae</name>
    <dbReference type="NCBI Taxonomy" id="1287681"/>
    <lineage>
        <taxon>Eukaryota</taxon>
        <taxon>Fungi</taxon>
        <taxon>Dikarya</taxon>
        <taxon>Ascomycota</taxon>
        <taxon>Pezizomycotina</taxon>
        <taxon>Sordariomycetes</taxon>
        <taxon>Xylariomycetidae</taxon>
        <taxon>Xylariales</taxon>
        <taxon>Diatrypaceae</taxon>
        <taxon>Eutypa</taxon>
    </lineage>
</organism>